<dbReference type="InterPro" id="IPR036631">
    <property type="entry name" value="MGMT_N_sf"/>
</dbReference>
<feature type="binding site" evidence="16">
    <location>
        <position position="86"/>
    </location>
    <ligand>
        <name>Zn(2+)</name>
        <dbReference type="ChEBI" id="CHEBI:29105"/>
    </ligand>
</feature>
<dbReference type="InterPro" id="IPR009057">
    <property type="entry name" value="Homeodomain-like_sf"/>
</dbReference>
<dbReference type="AlphaFoldDB" id="A0A845Q6W9"/>
<comment type="similarity">
    <text evidence="2">Belongs to the MGMT family.</text>
</comment>
<dbReference type="SUPFAM" id="SSF57884">
    <property type="entry name" value="Ada DNA repair protein, N-terminal domain (N-Ada 10)"/>
    <property type="match status" value="1"/>
</dbReference>
<protein>
    <recommendedName>
        <fullName evidence="3">methylated-DNA--[protein]-cysteine S-methyltransferase</fullName>
        <ecNumber evidence="3">2.1.1.63</ecNumber>
    </recommendedName>
</protein>
<dbReference type="Gene3D" id="3.40.10.10">
    <property type="entry name" value="DNA Methylphosphotriester Repair Domain"/>
    <property type="match status" value="1"/>
</dbReference>
<keyword evidence="8 16" id="KW-0862">Zinc</keyword>
<comment type="caution">
    <text evidence="18">The sequence shown here is derived from an EMBL/GenBank/DDBJ whole genome shotgun (WGS) entry which is preliminary data.</text>
</comment>
<feature type="binding site" evidence="16">
    <location>
        <position position="83"/>
    </location>
    <ligand>
        <name>Zn(2+)</name>
        <dbReference type="ChEBI" id="CHEBI:29105"/>
    </ligand>
</feature>
<evidence type="ECO:0000256" key="16">
    <source>
        <dbReference type="PIRSR" id="PIRSR000409-3"/>
    </source>
</evidence>
<comment type="catalytic activity">
    <reaction evidence="14">
        <text>a 6-O-methyl-2'-deoxyguanosine in DNA + L-cysteinyl-[protein] = S-methyl-L-cysteinyl-[protein] + a 2'-deoxyguanosine in DNA</text>
        <dbReference type="Rhea" id="RHEA:24000"/>
        <dbReference type="Rhea" id="RHEA-COMP:10131"/>
        <dbReference type="Rhea" id="RHEA-COMP:10132"/>
        <dbReference type="Rhea" id="RHEA-COMP:11367"/>
        <dbReference type="Rhea" id="RHEA-COMP:11368"/>
        <dbReference type="ChEBI" id="CHEBI:29950"/>
        <dbReference type="ChEBI" id="CHEBI:82612"/>
        <dbReference type="ChEBI" id="CHEBI:85445"/>
        <dbReference type="ChEBI" id="CHEBI:85448"/>
        <dbReference type="EC" id="2.1.1.63"/>
    </reaction>
</comment>
<keyword evidence="4 18" id="KW-0489">Methyltransferase</keyword>
<feature type="binding site" evidence="16">
    <location>
        <position position="52"/>
    </location>
    <ligand>
        <name>Zn(2+)</name>
        <dbReference type="ChEBI" id="CHEBI:29105"/>
    </ligand>
</feature>
<dbReference type="SMART" id="SM00342">
    <property type="entry name" value="HTH_ARAC"/>
    <property type="match status" value="1"/>
</dbReference>
<dbReference type="EC" id="2.1.1.63" evidence="3"/>
<dbReference type="PROSITE" id="PS00374">
    <property type="entry name" value="MGMT"/>
    <property type="match status" value="1"/>
</dbReference>
<dbReference type="CDD" id="cd06445">
    <property type="entry name" value="ATase"/>
    <property type="match status" value="1"/>
</dbReference>
<evidence type="ECO:0000256" key="9">
    <source>
        <dbReference type="ARBA" id="ARBA00023015"/>
    </source>
</evidence>
<evidence type="ECO:0000256" key="14">
    <source>
        <dbReference type="ARBA" id="ARBA00049348"/>
    </source>
</evidence>
<dbReference type="InterPro" id="IPR036217">
    <property type="entry name" value="MethylDNA_cys_MeTrfase_DNAb"/>
</dbReference>
<dbReference type="FunFam" id="1.10.10.10:FF:000214">
    <property type="entry name" value="Methylated-DNA--protein-cysteine methyltransferase"/>
    <property type="match status" value="1"/>
</dbReference>
<evidence type="ECO:0000259" key="17">
    <source>
        <dbReference type="PROSITE" id="PS01124"/>
    </source>
</evidence>
<evidence type="ECO:0000256" key="13">
    <source>
        <dbReference type="ARBA" id="ARBA00023204"/>
    </source>
</evidence>
<dbReference type="GeneID" id="300656207"/>
<dbReference type="Gene3D" id="1.10.10.10">
    <property type="entry name" value="Winged helix-like DNA-binding domain superfamily/Winged helix DNA-binding domain"/>
    <property type="match status" value="1"/>
</dbReference>
<dbReference type="InterPro" id="IPR016221">
    <property type="entry name" value="Bifunct_regulatory_prot_Ada"/>
</dbReference>
<organism evidence="18 19">
    <name type="scientific">Pyruvatibacter mobilis</name>
    <dbReference type="NCBI Taxonomy" id="1712261"/>
    <lineage>
        <taxon>Bacteria</taxon>
        <taxon>Pseudomonadati</taxon>
        <taxon>Pseudomonadota</taxon>
        <taxon>Alphaproteobacteria</taxon>
        <taxon>Hyphomicrobiales</taxon>
        <taxon>Parvibaculaceae</taxon>
        <taxon>Pyruvatibacter</taxon>
    </lineage>
</organism>
<keyword evidence="11" id="KW-0010">Activator</keyword>
<dbReference type="InterPro" id="IPR014048">
    <property type="entry name" value="MethylDNA_cys_MeTrfase_DNA-bd"/>
</dbReference>
<evidence type="ECO:0000256" key="6">
    <source>
        <dbReference type="ARBA" id="ARBA00022723"/>
    </source>
</evidence>
<comment type="cofactor">
    <cofactor evidence="16">
        <name>Zn(2+)</name>
        <dbReference type="ChEBI" id="CHEBI:29105"/>
    </cofactor>
    <text evidence="16">Binds 1 zinc ion per subunit.</text>
</comment>
<evidence type="ECO:0000256" key="8">
    <source>
        <dbReference type="ARBA" id="ARBA00022833"/>
    </source>
</evidence>
<name>A0A845Q6W9_9HYPH</name>
<keyword evidence="13" id="KW-0234">DNA repair</keyword>
<keyword evidence="9" id="KW-0805">Transcription regulation</keyword>
<dbReference type="SUPFAM" id="SSF46689">
    <property type="entry name" value="Homeodomain-like"/>
    <property type="match status" value="1"/>
</dbReference>
<dbReference type="Proteomes" id="UP000470384">
    <property type="component" value="Unassembled WGS sequence"/>
</dbReference>
<dbReference type="PROSITE" id="PS01124">
    <property type="entry name" value="HTH_ARAC_FAMILY_2"/>
    <property type="match status" value="1"/>
</dbReference>
<reference evidence="18 19" key="1">
    <citation type="journal article" date="2016" name="Int. J. Syst. Evol. Microbiol.">
        <title>Pyruvatibacter mobilis gen. nov., sp. nov., a marine bacterium from the culture broth of Picochlorum sp. 122.</title>
        <authorList>
            <person name="Wang G."/>
            <person name="Tang M."/>
            <person name="Wu H."/>
            <person name="Dai S."/>
            <person name="Li T."/>
            <person name="Chen C."/>
            <person name="He H."/>
            <person name="Fan J."/>
            <person name="Xiang W."/>
            <person name="Li X."/>
        </authorList>
    </citation>
    <scope>NUCLEOTIDE SEQUENCE [LARGE SCALE GENOMIC DNA]</scope>
    <source>
        <strain evidence="18 19">GYP-11</strain>
    </source>
</reference>
<proteinExistence type="inferred from homology"/>
<dbReference type="NCBIfam" id="NF011964">
    <property type="entry name" value="PRK15435.1"/>
    <property type="match status" value="1"/>
</dbReference>
<keyword evidence="6 16" id="KW-0479">Metal-binding</keyword>
<evidence type="ECO:0000256" key="11">
    <source>
        <dbReference type="ARBA" id="ARBA00023159"/>
    </source>
</evidence>
<keyword evidence="10 18" id="KW-0238">DNA-binding</keyword>
<evidence type="ECO:0000256" key="1">
    <source>
        <dbReference type="ARBA" id="ARBA00001286"/>
    </source>
</evidence>
<evidence type="ECO:0000256" key="10">
    <source>
        <dbReference type="ARBA" id="ARBA00023125"/>
    </source>
</evidence>
<dbReference type="GO" id="GO:0006307">
    <property type="term" value="P:DNA alkylation repair"/>
    <property type="evidence" value="ECO:0007669"/>
    <property type="project" value="UniProtKB-ARBA"/>
</dbReference>
<dbReference type="Gene3D" id="3.30.160.70">
    <property type="entry name" value="Methylated DNA-protein cysteine methyltransferase domain"/>
    <property type="match status" value="1"/>
</dbReference>
<keyword evidence="19" id="KW-1185">Reference proteome</keyword>
<evidence type="ECO:0000313" key="19">
    <source>
        <dbReference type="Proteomes" id="UP000470384"/>
    </source>
</evidence>
<dbReference type="Pfam" id="PF12833">
    <property type="entry name" value="HTH_18"/>
    <property type="match status" value="1"/>
</dbReference>
<dbReference type="RefSeq" id="WP_160586310.1">
    <property type="nucleotide sequence ID" value="NZ_BMHN01000001.1"/>
</dbReference>
<evidence type="ECO:0000256" key="7">
    <source>
        <dbReference type="ARBA" id="ARBA00022763"/>
    </source>
</evidence>
<evidence type="ECO:0000256" key="4">
    <source>
        <dbReference type="ARBA" id="ARBA00022603"/>
    </source>
</evidence>
<comment type="catalytic activity">
    <reaction evidence="1">
        <text>a 4-O-methyl-thymidine in DNA + L-cysteinyl-[protein] = a thymidine in DNA + S-methyl-L-cysteinyl-[protein]</text>
        <dbReference type="Rhea" id="RHEA:53428"/>
        <dbReference type="Rhea" id="RHEA-COMP:10131"/>
        <dbReference type="Rhea" id="RHEA-COMP:10132"/>
        <dbReference type="Rhea" id="RHEA-COMP:13555"/>
        <dbReference type="Rhea" id="RHEA-COMP:13556"/>
        <dbReference type="ChEBI" id="CHEBI:29950"/>
        <dbReference type="ChEBI" id="CHEBI:82612"/>
        <dbReference type="ChEBI" id="CHEBI:137386"/>
        <dbReference type="ChEBI" id="CHEBI:137387"/>
        <dbReference type="EC" id="2.1.1.63"/>
    </reaction>
</comment>
<keyword evidence="5 18" id="KW-0808">Transferase</keyword>
<sequence>MPSTSLAAPTGTKPACPDRFTSTAARWEAVRTRDAAADGHFVYAVKTTGIYCRPSCPSRPAKRQNVTFFDTAEDAAAAGFRPCKRCGRDSDKAAQARRAMIARACRMIETAETPPTLARLAAEAGLSPHHFHRLFKQAMGVTPKAYAASHRSHRMRDGLTAGASVTDALYDAGYNAASRFYAEADSTLGMKPASYGRGGKGARIRFAVGETSLGAVLVAATDRGVCAIELGDDAATLVDAVQARFHAADFIGGDAGFDRLVARVLAQVEQPEAAFDLPLDIEATAFQARVWQALRKIPLGSTASYAEIARQIGAPRASRAVAGACAANPVALAVPCHRVVRTGGALSGYRWGVDRKKTLLEREGPASDSDAS</sequence>
<dbReference type="Pfam" id="PF02805">
    <property type="entry name" value="Ada_Zn_binding"/>
    <property type="match status" value="1"/>
</dbReference>
<keyword evidence="7" id="KW-0227">DNA damage</keyword>
<evidence type="ECO:0000256" key="2">
    <source>
        <dbReference type="ARBA" id="ARBA00008711"/>
    </source>
</evidence>
<dbReference type="GO" id="GO:0032259">
    <property type="term" value="P:methylation"/>
    <property type="evidence" value="ECO:0007669"/>
    <property type="project" value="UniProtKB-KW"/>
</dbReference>
<dbReference type="PIRSF" id="PIRSF000409">
    <property type="entry name" value="Ada"/>
    <property type="match status" value="1"/>
</dbReference>
<dbReference type="SUPFAM" id="SSF53155">
    <property type="entry name" value="Methylated DNA-protein cysteine methyltransferase domain"/>
    <property type="match status" value="1"/>
</dbReference>
<gene>
    <name evidence="18" type="primary">ada</name>
    <name evidence="18" type="ORF">GTQ45_00230</name>
</gene>
<dbReference type="NCBIfam" id="TIGR00589">
    <property type="entry name" value="ogt"/>
    <property type="match status" value="1"/>
</dbReference>
<dbReference type="GO" id="GO:0003908">
    <property type="term" value="F:methylated-DNA-[protein]-cysteine S-methyltransferase activity"/>
    <property type="evidence" value="ECO:0007669"/>
    <property type="project" value="UniProtKB-EC"/>
</dbReference>
<dbReference type="InterPro" id="IPR036388">
    <property type="entry name" value="WH-like_DNA-bd_sf"/>
</dbReference>
<dbReference type="GO" id="GO:0008270">
    <property type="term" value="F:zinc ion binding"/>
    <property type="evidence" value="ECO:0007669"/>
    <property type="project" value="InterPro"/>
</dbReference>
<dbReference type="InterPro" id="IPR018060">
    <property type="entry name" value="HTH_AraC"/>
</dbReference>
<accession>A0A845Q6W9</accession>
<evidence type="ECO:0000256" key="3">
    <source>
        <dbReference type="ARBA" id="ARBA00011918"/>
    </source>
</evidence>
<evidence type="ECO:0000256" key="5">
    <source>
        <dbReference type="ARBA" id="ARBA00022679"/>
    </source>
</evidence>
<feature type="domain" description="HTH araC/xylS-type" evidence="17">
    <location>
        <begin position="102"/>
        <end position="198"/>
    </location>
</feature>
<dbReference type="InterPro" id="IPR004026">
    <property type="entry name" value="Ada_DNA_repair_Zn-bd"/>
</dbReference>
<dbReference type="FunFam" id="3.40.10.10:FF:000001">
    <property type="entry name" value="DNA-3-methyladenine glycosylase 2"/>
    <property type="match status" value="1"/>
</dbReference>
<evidence type="ECO:0000256" key="12">
    <source>
        <dbReference type="ARBA" id="ARBA00023163"/>
    </source>
</evidence>
<dbReference type="EMBL" id="WXYQ01000001">
    <property type="protein sequence ID" value="NBG94152.1"/>
    <property type="molecule type" value="Genomic_DNA"/>
</dbReference>
<keyword evidence="12" id="KW-0804">Transcription</keyword>
<dbReference type="GO" id="GO:0003700">
    <property type="term" value="F:DNA-binding transcription factor activity"/>
    <property type="evidence" value="ECO:0007669"/>
    <property type="project" value="InterPro"/>
</dbReference>
<feature type="active site" description="Nucleophile; methyl group acceptor from methylphosphotriester" evidence="15">
    <location>
        <position position="52"/>
    </location>
</feature>
<evidence type="ECO:0000256" key="15">
    <source>
        <dbReference type="PIRSR" id="PIRSR000409-1"/>
    </source>
</evidence>
<dbReference type="SUPFAM" id="SSF46767">
    <property type="entry name" value="Methylated DNA-protein cysteine methyltransferase, C-terminal domain"/>
    <property type="match status" value="1"/>
</dbReference>
<feature type="active site" description="Nucleophile; methyl group acceptor from either O6-methylguanine or O4-methylthymine" evidence="15">
    <location>
        <position position="336"/>
    </location>
</feature>
<dbReference type="Gene3D" id="1.10.10.60">
    <property type="entry name" value="Homeodomain-like"/>
    <property type="match status" value="1"/>
</dbReference>
<dbReference type="InterPro" id="IPR001497">
    <property type="entry name" value="MethylDNA_cys_MeTrfase_AS"/>
</dbReference>
<dbReference type="InterPro" id="IPR035451">
    <property type="entry name" value="Ada-like_dom_sf"/>
</dbReference>
<dbReference type="OrthoDB" id="9802228at2"/>
<dbReference type="PANTHER" id="PTHR10815">
    <property type="entry name" value="METHYLATED-DNA--PROTEIN-CYSTEINE METHYLTRANSFERASE"/>
    <property type="match status" value="1"/>
</dbReference>
<dbReference type="PANTHER" id="PTHR10815:SF14">
    <property type="entry name" value="BIFUNCTIONAL TRANSCRIPTIONAL ACTIVATOR_DNA REPAIR ENZYME ADA"/>
    <property type="match status" value="1"/>
</dbReference>
<dbReference type="GO" id="GO:0043565">
    <property type="term" value="F:sequence-specific DNA binding"/>
    <property type="evidence" value="ECO:0007669"/>
    <property type="project" value="InterPro"/>
</dbReference>
<dbReference type="Pfam" id="PF01035">
    <property type="entry name" value="DNA_binding_1"/>
    <property type="match status" value="1"/>
</dbReference>
<feature type="binding site" evidence="16">
    <location>
        <position position="56"/>
    </location>
    <ligand>
        <name>Zn(2+)</name>
        <dbReference type="ChEBI" id="CHEBI:29105"/>
    </ligand>
</feature>
<evidence type="ECO:0000313" key="18">
    <source>
        <dbReference type="EMBL" id="NBG94152.1"/>
    </source>
</evidence>